<organism evidence="1 2">
    <name type="scientific">Candidatus Iainarchaeum sp</name>
    <dbReference type="NCBI Taxonomy" id="3101447"/>
    <lineage>
        <taxon>Archaea</taxon>
        <taxon>Candidatus Iainarchaeota</taxon>
        <taxon>Candidatus Iainarchaeia</taxon>
        <taxon>Candidatus Iainarchaeales</taxon>
        <taxon>Candidatus Iainarchaeaceae</taxon>
        <taxon>Candidatus Iainarchaeum</taxon>
    </lineage>
</organism>
<accession>A0A7J4J0L4</accession>
<comment type="caution">
    <text evidence="1">The sequence shown here is derived from an EMBL/GenBank/DDBJ whole genome shotgun (WGS) entry which is preliminary data.</text>
</comment>
<evidence type="ECO:0000313" key="1">
    <source>
        <dbReference type="EMBL" id="HIH09915.1"/>
    </source>
</evidence>
<evidence type="ECO:0000313" key="2">
    <source>
        <dbReference type="Proteomes" id="UP000565078"/>
    </source>
</evidence>
<dbReference type="InterPro" id="IPR029044">
    <property type="entry name" value="Nucleotide-diphossugar_trans"/>
</dbReference>
<reference evidence="2" key="1">
    <citation type="journal article" date="2020" name="bioRxiv">
        <title>A rank-normalized archaeal taxonomy based on genome phylogeny resolves widespread incomplete and uneven classifications.</title>
        <authorList>
            <person name="Rinke C."/>
            <person name="Chuvochina M."/>
            <person name="Mussig A.J."/>
            <person name="Chaumeil P.-A."/>
            <person name="Waite D.W."/>
            <person name="Whitman W.B."/>
            <person name="Parks D.H."/>
            <person name="Hugenholtz P."/>
        </authorList>
    </citation>
    <scope>NUCLEOTIDE SEQUENCE [LARGE SCALE GENOMIC DNA]</scope>
</reference>
<proteinExistence type="predicted"/>
<dbReference type="SUPFAM" id="SSF53448">
    <property type="entry name" value="Nucleotide-diphospho-sugar transferases"/>
    <property type="match status" value="1"/>
</dbReference>
<name>A0A7J4J0L4_9ARCH</name>
<protein>
    <recommendedName>
        <fullName evidence="3">Glycosyltransferase family 2 protein</fullName>
    </recommendedName>
</protein>
<gene>
    <name evidence="1" type="ORF">HA254_04570</name>
</gene>
<sequence>MAVLNTKKNLAICIPSGRFVDFSFFKSFTQSIGQIMLSYNTAVFTVSSPMIFENRNEIVRRAFAFEQSNAPFKFDYMLWLDNDIVFSFDQVKKLIGHIEAGEAFVSGVYYNPLEGGIKPVAYWAKGEGYKWLDESELKGNMEVDSVGFGFCAFKAELMAKIFEKYAPRPFNIRLLDSGSLVTEDQVFCERAKEQGARIMLDASIVVKHAKGYLPH</sequence>
<dbReference type="EMBL" id="DUGC01000070">
    <property type="protein sequence ID" value="HIH09915.1"/>
    <property type="molecule type" value="Genomic_DNA"/>
</dbReference>
<dbReference type="Gene3D" id="3.90.550.40">
    <property type="match status" value="1"/>
</dbReference>
<dbReference type="AlphaFoldDB" id="A0A7J4J0L4"/>
<evidence type="ECO:0008006" key="3">
    <source>
        <dbReference type="Google" id="ProtNLM"/>
    </source>
</evidence>
<dbReference type="Proteomes" id="UP000565078">
    <property type="component" value="Unassembled WGS sequence"/>
</dbReference>